<accession>Q0RMP7</accession>
<evidence type="ECO:0000313" key="2">
    <source>
        <dbReference type="EMBL" id="CAJ61200.1"/>
    </source>
</evidence>
<gene>
    <name evidence="2" type="ordered locus">FRAAL2553</name>
</gene>
<dbReference type="EMBL" id="CT573213">
    <property type="protein sequence ID" value="CAJ61200.1"/>
    <property type="molecule type" value="Genomic_DNA"/>
</dbReference>
<evidence type="ECO:0000256" key="1">
    <source>
        <dbReference type="SAM" id="MobiDB-lite"/>
    </source>
</evidence>
<keyword evidence="3" id="KW-1185">Reference proteome</keyword>
<dbReference type="KEGG" id="fal:FRAAL2553"/>
<dbReference type="HOGENOM" id="CLU_2507842_0_0_11"/>
<sequence length="85" mass="9014">MTGVADRLRPPSRPRVTRRAVRVVRRSWRADDCGLAGAPGPWPRNLLAGLTPPPGRVVSCRVRAAQAHATDTGSPPSPPCNAADL</sequence>
<organism evidence="2 3">
    <name type="scientific">Frankia alni (strain DSM 45986 / CECT 9034 / ACN14a)</name>
    <dbReference type="NCBI Taxonomy" id="326424"/>
    <lineage>
        <taxon>Bacteria</taxon>
        <taxon>Bacillati</taxon>
        <taxon>Actinomycetota</taxon>
        <taxon>Actinomycetes</taxon>
        <taxon>Frankiales</taxon>
        <taxon>Frankiaceae</taxon>
        <taxon>Frankia</taxon>
    </lineage>
</organism>
<name>Q0RMP7_FRAAA</name>
<evidence type="ECO:0000313" key="3">
    <source>
        <dbReference type="Proteomes" id="UP000000657"/>
    </source>
</evidence>
<dbReference type="Proteomes" id="UP000000657">
    <property type="component" value="Chromosome"/>
</dbReference>
<feature type="region of interest" description="Disordered" evidence="1">
    <location>
        <begin position="63"/>
        <end position="85"/>
    </location>
</feature>
<reference evidence="2 3" key="1">
    <citation type="journal article" date="2007" name="Genome Res.">
        <title>Genome characteristics of facultatively symbiotic Frankia sp. strains reflect host range and host plant biogeography.</title>
        <authorList>
            <person name="Normand P."/>
            <person name="Lapierre P."/>
            <person name="Tisa L.S."/>
            <person name="Gogarten J.P."/>
            <person name="Alloisio N."/>
            <person name="Bagnarol E."/>
            <person name="Bassi C.A."/>
            <person name="Berry A.M."/>
            <person name="Bickhart D.M."/>
            <person name="Choisne N."/>
            <person name="Couloux A."/>
            <person name="Cournoyer B."/>
            <person name="Cruveiller S."/>
            <person name="Daubin V."/>
            <person name="Demange N."/>
            <person name="Francino M.P."/>
            <person name="Goltsman E."/>
            <person name="Huang Y."/>
            <person name="Kopp O.R."/>
            <person name="Labarre L."/>
            <person name="Lapidus A."/>
            <person name="Lavire C."/>
            <person name="Marechal J."/>
            <person name="Martinez M."/>
            <person name="Mastronunzio J.E."/>
            <person name="Mullin B.C."/>
            <person name="Niemann J."/>
            <person name="Pujic P."/>
            <person name="Rawnsley T."/>
            <person name="Rouy Z."/>
            <person name="Schenowitz C."/>
            <person name="Sellstedt A."/>
            <person name="Tavares F."/>
            <person name="Tomkins J.P."/>
            <person name="Vallenet D."/>
            <person name="Valverde C."/>
            <person name="Wall L.G."/>
            <person name="Wang Y."/>
            <person name="Medigue C."/>
            <person name="Benson D.R."/>
        </authorList>
    </citation>
    <scope>NUCLEOTIDE SEQUENCE [LARGE SCALE GENOMIC DNA]</scope>
    <source>
        <strain evidence="3">DSM 45986 / CECT 9034 / ACN14a</strain>
    </source>
</reference>
<dbReference type="AlphaFoldDB" id="Q0RMP7"/>
<protein>
    <submittedName>
        <fullName evidence="2">Uncharacterized protein</fullName>
    </submittedName>
</protein>
<proteinExistence type="predicted"/>
<dbReference type="STRING" id="326424.FRAAL2553"/>